<evidence type="ECO:0000313" key="7">
    <source>
        <dbReference type="EMBL" id="KON84865.1"/>
    </source>
</evidence>
<reference evidence="8" key="1">
    <citation type="submission" date="2015-07" db="EMBL/GenBank/DDBJ databases">
        <title>Fjat-14235 jcm11544.</title>
        <authorList>
            <person name="Liu B."/>
            <person name="Wang J."/>
            <person name="Zhu Y."/>
            <person name="Liu G."/>
            <person name="Chen Q."/>
            <person name="Chen Z."/>
            <person name="Lan J."/>
            <person name="Che J."/>
            <person name="Ge C."/>
            <person name="Shi H."/>
            <person name="Pan Z."/>
            <person name="Liu X."/>
        </authorList>
    </citation>
    <scope>NUCLEOTIDE SEQUENCE [LARGE SCALE GENOMIC DNA]</scope>
    <source>
        <strain evidence="8">JCM 11544</strain>
    </source>
</reference>
<dbReference type="AlphaFoldDB" id="A0A0M0G4U1"/>
<dbReference type="Gene3D" id="1.10.1740.10">
    <property type="match status" value="1"/>
</dbReference>
<evidence type="ECO:0000256" key="3">
    <source>
        <dbReference type="ARBA" id="ARBA00023082"/>
    </source>
</evidence>
<dbReference type="PANTHER" id="PTHR43133:SF51">
    <property type="entry name" value="RNA POLYMERASE SIGMA FACTOR"/>
    <property type="match status" value="1"/>
</dbReference>
<dbReference type="Proteomes" id="UP000037405">
    <property type="component" value="Unassembled WGS sequence"/>
</dbReference>
<dbReference type="InterPro" id="IPR013324">
    <property type="entry name" value="RNA_pol_sigma_r3/r4-like"/>
</dbReference>
<protein>
    <submittedName>
        <fullName evidence="7">RNA polymerase sigma70</fullName>
    </submittedName>
</protein>
<dbReference type="GO" id="GO:0006352">
    <property type="term" value="P:DNA-templated transcription initiation"/>
    <property type="evidence" value="ECO:0007669"/>
    <property type="project" value="InterPro"/>
</dbReference>
<keyword evidence="8" id="KW-1185">Reference proteome</keyword>
<evidence type="ECO:0000256" key="4">
    <source>
        <dbReference type="ARBA" id="ARBA00023163"/>
    </source>
</evidence>
<organism evidence="7 8">
    <name type="scientific">Rossellomorea marisflavi</name>
    <dbReference type="NCBI Taxonomy" id="189381"/>
    <lineage>
        <taxon>Bacteria</taxon>
        <taxon>Bacillati</taxon>
        <taxon>Bacillota</taxon>
        <taxon>Bacilli</taxon>
        <taxon>Bacillales</taxon>
        <taxon>Bacillaceae</taxon>
        <taxon>Rossellomorea</taxon>
    </lineage>
</organism>
<evidence type="ECO:0000259" key="5">
    <source>
        <dbReference type="Pfam" id="PF04542"/>
    </source>
</evidence>
<evidence type="ECO:0000313" key="8">
    <source>
        <dbReference type="Proteomes" id="UP000037405"/>
    </source>
</evidence>
<dbReference type="SUPFAM" id="SSF88946">
    <property type="entry name" value="Sigma2 domain of RNA polymerase sigma factors"/>
    <property type="match status" value="1"/>
</dbReference>
<dbReference type="STRING" id="189381.GCA_900166615_01355"/>
<dbReference type="OrthoDB" id="9782703at2"/>
<evidence type="ECO:0000259" key="6">
    <source>
        <dbReference type="Pfam" id="PF08281"/>
    </source>
</evidence>
<dbReference type="GO" id="GO:0003677">
    <property type="term" value="F:DNA binding"/>
    <property type="evidence" value="ECO:0007669"/>
    <property type="project" value="InterPro"/>
</dbReference>
<keyword evidence="4" id="KW-0804">Transcription</keyword>
<name>A0A0M0G4U1_9BACI</name>
<accession>A0A0M0G4U1</accession>
<evidence type="ECO:0000256" key="2">
    <source>
        <dbReference type="ARBA" id="ARBA00023015"/>
    </source>
</evidence>
<dbReference type="InterPro" id="IPR007627">
    <property type="entry name" value="RNA_pol_sigma70_r2"/>
</dbReference>
<evidence type="ECO:0000256" key="1">
    <source>
        <dbReference type="ARBA" id="ARBA00010641"/>
    </source>
</evidence>
<dbReference type="SUPFAM" id="SSF88659">
    <property type="entry name" value="Sigma3 and sigma4 domains of RNA polymerase sigma factors"/>
    <property type="match status" value="1"/>
</dbReference>
<dbReference type="GO" id="GO:0016987">
    <property type="term" value="F:sigma factor activity"/>
    <property type="evidence" value="ECO:0007669"/>
    <property type="project" value="UniProtKB-KW"/>
</dbReference>
<dbReference type="RefSeq" id="WP_053428464.1">
    <property type="nucleotide sequence ID" value="NZ_LGUE01000004.1"/>
</dbReference>
<feature type="domain" description="RNA polymerase sigma-70 region 2" evidence="5">
    <location>
        <begin position="21"/>
        <end position="88"/>
    </location>
</feature>
<dbReference type="InterPro" id="IPR013325">
    <property type="entry name" value="RNA_pol_sigma_r2"/>
</dbReference>
<dbReference type="InterPro" id="IPR014284">
    <property type="entry name" value="RNA_pol_sigma-70_dom"/>
</dbReference>
<comment type="similarity">
    <text evidence="1">Belongs to the sigma-70 factor family. ECF subfamily.</text>
</comment>
<dbReference type="PATRIC" id="fig|189381.12.peg.2587"/>
<dbReference type="Gene3D" id="1.10.10.10">
    <property type="entry name" value="Winged helix-like DNA-binding domain superfamily/Winged helix DNA-binding domain"/>
    <property type="match status" value="1"/>
</dbReference>
<feature type="domain" description="RNA polymerase sigma factor 70 region 4 type 2" evidence="6">
    <location>
        <begin position="114"/>
        <end position="166"/>
    </location>
</feature>
<dbReference type="InterPro" id="IPR036388">
    <property type="entry name" value="WH-like_DNA-bd_sf"/>
</dbReference>
<dbReference type="Pfam" id="PF04542">
    <property type="entry name" value="Sigma70_r2"/>
    <property type="match status" value="1"/>
</dbReference>
<dbReference type="EMBL" id="LGUE01000004">
    <property type="protein sequence ID" value="KON84865.1"/>
    <property type="molecule type" value="Genomic_DNA"/>
</dbReference>
<comment type="caution">
    <text evidence="7">The sequence shown here is derived from an EMBL/GenBank/DDBJ whole genome shotgun (WGS) entry which is preliminary data.</text>
</comment>
<dbReference type="Pfam" id="PF08281">
    <property type="entry name" value="Sigma70_r4_2"/>
    <property type="match status" value="1"/>
</dbReference>
<dbReference type="NCBIfam" id="TIGR02937">
    <property type="entry name" value="sigma70-ECF"/>
    <property type="match status" value="1"/>
</dbReference>
<dbReference type="CDD" id="cd06171">
    <property type="entry name" value="Sigma70_r4"/>
    <property type="match status" value="1"/>
</dbReference>
<sequence>MDIASLVKKAKKGDDESFELLIGSVREKLYRTAYVYVRNEQDALDIYQEAIYTAFTSIHTLKKPERFSSWITKIIVFKAIDFIRKESRHFTTDDENVFAGLLSSDNADSSLHSMDLTEAFTSLNPTAKTIVLLRYYHDLTTKEIAALMKSPEGTVKSHLNRAKKQLRPILKEGYLYE</sequence>
<dbReference type="InterPro" id="IPR039425">
    <property type="entry name" value="RNA_pol_sigma-70-like"/>
</dbReference>
<keyword evidence="3" id="KW-0731">Sigma factor</keyword>
<dbReference type="PANTHER" id="PTHR43133">
    <property type="entry name" value="RNA POLYMERASE ECF-TYPE SIGMA FACTO"/>
    <property type="match status" value="1"/>
</dbReference>
<keyword evidence="2" id="KW-0805">Transcription regulation</keyword>
<proteinExistence type="inferred from homology"/>
<gene>
    <name evidence="7" type="ORF">AF331_12725</name>
</gene>
<dbReference type="InterPro" id="IPR013249">
    <property type="entry name" value="RNA_pol_sigma70_r4_t2"/>
</dbReference>